<sequence>MPMSLLQVKTVASTDKLAQATRCIFERANVSLRRGESHLSENACKATVLEVELSPRRGELAWARVLLAWARPFCLSEKLGERVADLGVFLDLKC</sequence>
<dbReference type="AlphaFoldDB" id="A0A4D6L2F1"/>
<dbReference type="Proteomes" id="UP000501690">
    <property type="component" value="Linkage Group LG2"/>
</dbReference>
<gene>
    <name evidence="1" type="ORF">DEO72_LG2g2986</name>
</gene>
<name>A0A4D6L2F1_VIGUN</name>
<proteinExistence type="predicted"/>
<accession>A0A4D6L2F1</accession>
<dbReference type="EMBL" id="CP039346">
    <property type="protein sequence ID" value="QCD82646.1"/>
    <property type="molecule type" value="Genomic_DNA"/>
</dbReference>
<evidence type="ECO:0000313" key="2">
    <source>
        <dbReference type="Proteomes" id="UP000501690"/>
    </source>
</evidence>
<evidence type="ECO:0000313" key="1">
    <source>
        <dbReference type="EMBL" id="QCD82646.1"/>
    </source>
</evidence>
<reference evidence="1 2" key="1">
    <citation type="submission" date="2019-04" db="EMBL/GenBank/DDBJ databases">
        <title>An improved genome assembly and genetic linkage map for asparagus bean, Vigna unguiculata ssp. sesquipedialis.</title>
        <authorList>
            <person name="Xia Q."/>
            <person name="Zhang R."/>
            <person name="Dong Y."/>
        </authorList>
    </citation>
    <scope>NUCLEOTIDE SEQUENCE [LARGE SCALE GENOMIC DNA]</scope>
    <source>
        <tissue evidence="1">Leaf</tissue>
    </source>
</reference>
<organism evidence="1 2">
    <name type="scientific">Vigna unguiculata</name>
    <name type="common">Cowpea</name>
    <dbReference type="NCBI Taxonomy" id="3917"/>
    <lineage>
        <taxon>Eukaryota</taxon>
        <taxon>Viridiplantae</taxon>
        <taxon>Streptophyta</taxon>
        <taxon>Embryophyta</taxon>
        <taxon>Tracheophyta</taxon>
        <taxon>Spermatophyta</taxon>
        <taxon>Magnoliopsida</taxon>
        <taxon>eudicotyledons</taxon>
        <taxon>Gunneridae</taxon>
        <taxon>Pentapetalae</taxon>
        <taxon>rosids</taxon>
        <taxon>fabids</taxon>
        <taxon>Fabales</taxon>
        <taxon>Fabaceae</taxon>
        <taxon>Papilionoideae</taxon>
        <taxon>50 kb inversion clade</taxon>
        <taxon>NPAAA clade</taxon>
        <taxon>indigoferoid/millettioid clade</taxon>
        <taxon>Phaseoleae</taxon>
        <taxon>Vigna</taxon>
    </lineage>
</organism>
<keyword evidence="2" id="KW-1185">Reference proteome</keyword>
<protein>
    <submittedName>
        <fullName evidence="1">Uncharacterized protein</fullName>
    </submittedName>
</protein>